<accession>A0ABT3IMX7</accession>
<sequence>MVTLTITGGPSIQFPWQNNMTGQTAMEAAYNASASGTLTFLLQFYGSSLGYLVDMINGTFDTAISSGQPYFFWDFIVNGVSSSTGIDSTSINDGDVITFTFTTYNAEAHAATTLANKFKVKSAL</sequence>
<dbReference type="RefSeq" id="WP_264731577.1">
    <property type="nucleotide sequence ID" value="NZ_JAPDNR010000001.1"/>
</dbReference>
<organism evidence="2 3">
    <name type="scientific">Chitinophaga nivalis</name>
    <dbReference type="NCBI Taxonomy" id="2991709"/>
    <lineage>
        <taxon>Bacteria</taxon>
        <taxon>Pseudomonadati</taxon>
        <taxon>Bacteroidota</taxon>
        <taxon>Chitinophagia</taxon>
        <taxon>Chitinophagales</taxon>
        <taxon>Chitinophagaceae</taxon>
        <taxon>Chitinophaga</taxon>
    </lineage>
</organism>
<reference evidence="2 3" key="1">
    <citation type="submission" date="2022-10" db="EMBL/GenBank/DDBJ databases">
        <title>Chitinophaga nivalis PC15 sp. nov., isolated from Pyeongchang county, South Korea.</title>
        <authorList>
            <person name="Trinh H.N."/>
        </authorList>
    </citation>
    <scope>NUCLEOTIDE SEQUENCE [LARGE SCALE GENOMIC DNA]</scope>
    <source>
        <strain evidence="2 3">PC14</strain>
    </source>
</reference>
<dbReference type="Pfam" id="PF14478">
    <property type="entry name" value="DUF4430"/>
    <property type="match status" value="1"/>
</dbReference>
<evidence type="ECO:0000313" key="3">
    <source>
        <dbReference type="Proteomes" id="UP001207742"/>
    </source>
</evidence>
<gene>
    <name evidence="2" type="ORF">OL497_15535</name>
</gene>
<comment type="caution">
    <text evidence="2">The sequence shown here is derived from an EMBL/GenBank/DDBJ whole genome shotgun (WGS) entry which is preliminary data.</text>
</comment>
<keyword evidence="3" id="KW-1185">Reference proteome</keyword>
<name>A0ABT3IMX7_9BACT</name>
<proteinExistence type="predicted"/>
<evidence type="ECO:0000313" key="2">
    <source>
        <dbReference type="EMBL" id="MCW3485322.1"/>
    </source>
</evidence>
<dbReference type="EMBL" id="JAPDNS010000001">
    <property type="protein sequence ID" value="MCW3485322.1"/>
    <property type="molecule type" value="Genomic_DNA"/>
</dbReference>
<feature type="domain" description="Transcobalamin-like C-terminal" evidence="1">
    <location>
        <begin position="47"/>
        <end position="102"/>
    </location>
</feature>
<protein>
    <submittedName>
        <fullName evidence="2">DUF4430 domain-containing protein</fullName>
    </submittedName>
</protein>
<dbReference type="Proteomes" id="UP001207742">
    <property type="component" value="Unassembled WGS sequence"/>
</dbReference>
<dbReference type="Gene3D" id="2.170.130.30">
    <property type="match status" value="1"/>
</dbReference>
<dbReference type="InterPro" id="IPR027954">
    <property type="entry name" value="Transcobalamin-like_C"/>
</dbReference>
<evidence type="ECO:0000259" key="1">
    <source>
        <dbReference type="Pfam" id="PF14478"/>
    </source>
</evidence>